<feature type="domain" description="DUF5606" evidence="1">
    <location>
        <begin position="3"/>
        <end position="48"/>
    </location>
</feature>
<name>A0ABS8EPV1_9FLAO</name>
<proteinExistence type="predicted"/>
<dbReference type="Proteomes" id="UP000778797">
    <property type="component" value="Unassembled WGS sequence"/>
</dbReference>
<feature type="domain" description="DUF6852" evidence="2">
    <location>
        <begin position="51"/>
        <end position="120"/>
    </location>
</feature>
<dbReference type="Pfam" id="PF18347">
    <property type="entry name" value="DUF5606"/>
    <property type="match status" value="1"/>
</dbReference>
<dbReference type="InterPro" id="IPR041218">
    <property type="entry name" value="DUF5606"/>
</dbReference>
<dbReference type="Gene3D" id="1.10.10.1650">
    <property type="match status" value="1"/>
</dbReference>
<dbReference type="InterPro" id="IPR049281">
    <property type="entry name" value="BVU_3817-like_C_sf"/>
</dbReference>
<sequence>MSLDKILSISGKPGLYQIVAQTRTGAIVESLIDKKRITVGAHSNISILSEIAIYTLAEEIPLKNVLNTIKTKANGQPTEISHKASKDDLEEFFFDVLPDYDEDRVYPSDIKKVIQWYNILQKNDLLSVLDTDEDDDTSEEE</sequence>
<evidence type="ECO:0000259" key="1">
    <source>
        <dbReference type="Pfam" id="PF18347"/>
    </source>
</evidence>
<dbReference type="InterPro" id="IPR049280">
    <property type="entry name" value="DUF6852"/>
</dbReference>
<dbReference type="InterPro" id="IPR049282">
    <property type="entry name" value="BVU_3817_N_sf"/>
</dbReference>
<protein>
    <submittedName>
        <fullName evidence="3">DUF5606 domain-containing protein</fullName>
    </submittedName>
</protein>
<comment type="caution">
    <text evidence="3">The sequence shown here is derived from an EMBL/GenBank/DDBJ whole genome shotgun (WGS) entry which is preliminary data.</text>
</comment>
<gene>
    <name evidence="3" type="ORF">J1C55_11640</name>
</gene>
<dbReference type="Gene3D" id="2.30.30.730">
    <property type="match status" value="1"/>
</dbReference>
<evidence type="ECO:0000259" key="2">
    <source>
        <dbReference type="Pfam" id="PF21186"/>
    </source>
</evidence>
<dbReference type="RefSeq" id="WP_227477737.1">
    <property type="nucleotide sequence ID" value="NZ_JAFMPT010000018.1"/>
</dbReference>
<reference evidence="3" key="1">
    <citation type="submission" date="2021-03" db="EMBL/GenBank/DDBJ databases">
        <authorList>
            <person name="Ping X."/>
        </authorList>
    </citation>
    <scope>NUCLEOTIDE SEQUENCE</scope>
    <source>
        <strain evidence="3">E313</strain>
    </source>
</reference>
<organism evidence="3 4">
    <name type="scientific">Winogradskyella immobilis</name>
    <dbReference type="NCBI Taxonomy" id="2816852"/>
    <lineage>
        <taxon>Bacteria</taxon>
        <taxon>Pseudomonadati</taxon>
        <taxon>Bacteroidota</taxon>
        <taxon>Flavobacteriia</taxon>
        <taxon>Flavobacteriales</taxon>
        <taxon>Flavobacteriaceae</taxon>
        <taxon>Winogradskyella</taxon>
    </lineage>
</organism>
<dbReference type="EMBL" id="JAFMPT010000018">
    <property type="protein sequence ID" value="MCC1485245.1"/>
    <property type="molecule type" value="Genomic_DNA"/>
</dbReference>
<evidence type="ECO:0000313" key="3">
    <source>
        <dbReference type="EMBL" id="MCC1485245.1"/>
    </source>
</evidence>
<accession>A0ABS8EPV1</accession>
<keyword evidence="4" id="KW-1185">Reference proteome</keyword>
<reference evidence="3" key="2">
    <citation type="submission" date="2021-10" db="EMBL/GenBank/DDBJ databases">
        <title>Genome of Winogradskyella sp. E313.</title>
        <authorList>
            <person name="Zhou Y."/>
        </authorList>
    </citation>
    <scope>NUCLEOTIDE SEQUENCE</scope>
    <source>
        <strain evidence="3">E313</strain>
    </source>
</reference>
<dbReference type="Pfam" id="PF21186">
    <property type="entry name" value="DUF6852"/>
    <property type="match status" value="1"/>
</dbReference>
<evidence type="ECO:0000313" key="4">
    <source>
        <dbReference type="Proteomes" id="UP000778797"/>
    </source>
</evidence>